<dbReference type="InterPro" id="IPR013762">
    <property type="entry name" value="Integrase-like_cat_sf"/>
</dbReference>
<keyword evidence="1" id="KW-0233">DNA recombination</keyword>
<feature type="domain" description="Tyr recombinase" evidence="2">
    <location>
        <begin position="519"/>
        <end position="764"/>
    </location>
</feature>
<dbReference type="InterPro" id="IPR011010">
    <property type="entry name" value="DNA_brk_join_enz"/>
</dbReference>
<dbReference type="CDD" id="cd00397">
    <property type="entry name" value="DNA_BRE_C"/>
    <property type="match status" value="1"/>
</dbReference>
<name>A0A557RKQ0_9GAMM</name>
<dbReference type="GO" id="GO:0006310">
    <property type="term" value="P:DNA recombination"/>
    <property type="evidence" value="ECO:0007669"/>
    <property type="project" value="UniProtKB-KW"/>
</dbReference>
<accession>A0A557RKQ0</accession>
<dbReference type="InterPro" id="IPR002104">
    <property type="entry name" value="Integrase_catalytic"/>
</dbReference>
<evidence type="ECO:0000256" key="1">
    <source>
        <dbReference type="ARBA" id="ARBA00023172"/>
    </source>
</evidence>
<evidence type="ECO:0000259" key="2">
    <source>
        <dbReference type="PROSITE" id="PS51898"/>
    </source>
</evidence>
<dbReference type="RefSeq" id="WP_144347885.1">
    <property type="nucleotide sequence ID" value="NZ_VMKP01000002.1"/>
</dbReference>
<dbReference type="PROSITE" id="PS51898">
    <property type="entry name" value="TYR_RECOMBINASE"/>
    <property type="match status" value="1"/>
</dbReference>
<dbReference type="SUPFAM" id="SSF56349">
    <property type="entry name" value="DNA breaking-rejoining enzymes"/>
    <property type="match status" value="1"/>
</dbReference>
<dbReference type="GO" id="GO:0015074">
    <property type="term" value="P:DNA integration"/>
    <property type="evidence" value="ECO:0007669"/>
    <property type="project" value="InterPro"/>
</dbReference>
<dbReference type="AlphaFoldDB" id="A0A557RKQ0"/>
<evidence type="ECO:0000313" key="3">
    <source>
        <dbReference type="EMBL" id="TVO65685.1"/>
    </source>
</evidence>
<protein>
    <submittedName>
        <fullName evidence="3">Site-specific integrase</fullName>
    </submittedName>
</protein>
<dbReference type="Proteomes" id="UP000316688">
    <property type="component" value="Unassembled WGS sequence"/>
</dbReference>
<dbReference type="Gene3D" id="1.10.443.10">
    <property type="entry name" value="Intergrase catalytic core"/>
    <property type="match status" value="1"/>
</dbReference>
<gene>
    <name evidence="3" type="ORF">FPL11_06395</name>
</gene>
<keyword evidence="4" id="KW-1185">Reference proteome</keyword>
<proteinExistence type="predicted"/>
<dbReference type="EMBL" id="VMKP01000002">
    <property type="protein sequence ID" value="TVO65685.1"/>
    <property type="molecule type" value="Genomic_DNA"/>
</dbReference>
<evidence type="ECO:0000313" key="4">
    <source>
        <dbReference type="Proteomes" id="UP000316688"/>
    </source>
</evidence>
<sequence length="772" mass="85487">MSIDPEKLHDQVKRLCPRRFKGRDAEVVTGLITHTAALIDENHRLARAQANQLVKATRQALPDDRKRRAFKLVTEVLEVINLTGLATCAMPGQTHHPMRPQTTAGSALQFHQQAIAYAMDPYLDRWLAERAALEPMDRALALALRLTTRTGMGADLVSGSLARLTPACVTANGDLRLPIDIANLSRAYYHWPLPPGCARLLPPGSPKDTRDDVLLFAEALGEPIDPTLPEDALIDAAAEKKKAVADALQKAFQGFAQAFRRDTGHRGGVRLSDWTTFCQVGRFIPQGRGMPPALIELGKGFPLPACTDLHALAAQNPKQSVRLSGDTLASAPIKPPAPDAANLTAPAGGEWFDTEALPEHWATKANRILQRFCQDAEALQGRNRYVTEANHQKLEDQRDKRLGELNALWAGPTLAHIGFGWLCELALKRAKISTLRTYVSRLLAVSTLALEPAMNLPLWDDDIVDAMETQIIASRDWQHTTVGHFRQTWGDCLRYAKRIGHLPEVEHLPGGQAHVHTAKRIDILTPYEAGLIWNHCLHHGGDWGAQAAAAVMLGFYGGLRSADVLGLTLKDVFIDHGEVRVTVSAGKTSAATRSIPLDVLAPPEMVRWFREFVEARRQQFADPRFKGWKINQIALFGPSGNPDRYTREALIDPIIGLMRAHLGGEVDFHLLRHSFVSWLALRVYAMRHPGFAETLPQKAATMFQPAALARLRQIFDGEARSSAGTDDHIQIKKLVGHEDLRTSILHYTHTLDWIHADVMRRAYNEGPRVKVA</sequence>
<dbReference type="GO" id="GO:0003677">
    <property type="term" value="F:DNA binding"/>
    <property type="evidence" value="ECO:0007669"/>
    <property type="project" value="InterPro"/>
</dbReference>
<reference evidence="3 4" key="1">
    <citation type="submission" date="2019-07" db="EMBL/GenBank/DDBJ databases">
        <title>Reclasification of Spiribacter aquaticus.</title>
        <authorList>
            <person name="Leon M.J."/>
            <person name="Sanchez-Porro C."/>
            <person name="Ventosa A."/>
        </authorList>
    </citation>
    <scope>NUCLEOTIDE SEQUENCE [LARGE SCALE GENOMIC DNA]</scope>
    <source>
        <strain evidence="3 4">SP30</strain>
    </source>
</reference>
<comment type="caution">
    <text evidence="3">The sequence shown here is derived from an EMBL/GenBank/DDBJ whole genome shotgun (WGS) entry which is preliminary data.</text>
</comment>
<organism evidence="3 4">
    <name type="scientific">Spiribacter aquaticus</name>
    <dbReference type="NCBI Taxonomy" id="1935996"/>
    <lineage>
        <taxon>Bacteria</taxon>
        <taxon>Pseudomonadati</taxon>
        <taxon>Pseudomonadota</taxon>
        <taxon>Gammaproteobacteria</taxon>
        <taxon>Chromatiales</taxon>
        <taxon>Ectothiorhodospiraceae</taxon>
        <taxon>Spiribacter</taxon>
    </lineage>
</organism>